<reference evidence="6" key="2">
    <citation type="submission" date="2025-09" db="UniProtKB">
        <authorList>
            <consortium name="Ensembl"/>
        </authorList>
    </citation>
    <scope>IDENTIFICATION</scope>
</reference>
<evidence type="ECO:0000313" key="7">
    <source>
        <dbReference type="Proteomes" id="UP000261380"/>
    </source>
</evidence>
<protein>
    <recommendedName>
        <fullName evidence="5">Translation initiation factor 3 C-terminal domain-containing protein</fullName>
    </recommendedName>
</protein>
<comment type="similarity">
    <text evidence="1">Belongs to the IF-3 family.</text>
</comment>
<proteinExistence type="inferred from homology"/>
<evidence type="ECO:0000256" key="1">
    <source>
        <dbReference type="ARBA" id="ARBA00005439"/>
    </source>
</evidence>
<dbReference type="GO" id="GO:0070124">
    <property type="term" value="P:mitochondrial translational initiation"/>
    <property type="evidence" value="ECO:0007669"/>
    <property type="project" value="TreeGrafter"/>
</dbReference>
<feature type="region of interest" description="Disordered" evidence="4">
    <location>
        <begin position="159"/>
        <end position="194"/>
    </location>
</feature>
<dbReference type="InterPro" id="IPR036788">
    <property type="entry name" value="T_IF-3_C_sf"/>
</dbReference>
<dbReference type="SUPFAM" id="SSF55200">
    <property type="entry name" value="Translation initiation factor IF3, C-terminal domain"/>
    <property type="match status" value="1"/>
</dbReference>
<feature type="compositionally biased region" description="Basic and acidic residues" evidence="4">
    <location>
        <begin position="161"/>
        <end position="171"/>
    </location>
</feature>
<dbReference type="STRING" id="32473.ENSXCOP00000001637"/>
<dbReference type="Gene3D" id="3.30.110.10">
    <property type="entry name" value="Translation initiation factor 3 (IF-3), C-terminal domain"/>
    <property type="match status" value="1"/>
</dbReference>
<dbReference type="Proteomes" id="UP000261380">
    <property type="component" value="Unplaced"/>
</dbReference>
<feature type="domain" description="Translation initiation factor 3 C-terminal" evidence="5">
    <location>
        <begin position="76"/>
        <end position="131"/>
    </location>
</feature>
<organism evidence="6 7">
    <name type="scientific">Xiphophorus couchianus</name>
    <name type="common">Monterrey platyfish</name>
    <dbReference type="NCBI Taxonomy" id="32473"/>
    <lineage>
        <taxon>Eukaryota</taxon>
        <taxon>Metazoa</taxon>
        <taxon>Chordata</taxon>
        <taxon>Craniata</taxon>
        <taxon>Vertebrata</taxon>
        <taxon>Euteleostomi</taxon>
        <taxon>Actinopterygii</taxon>
        <taxon>Neopterygii</taxon>
        <taxon>Teleostei</taxon>
        <taxon>Neoteleostei</taxon>
        <taxon>Acanthomorphata</taxon>
        <taxon>Ovalentaria</taxon>
        <taxon>Atherinomorphae</taxon>
        <taxon>Cyprinodontiformes</taxon>
        <taxon>Poeciliidae</taxon>
        <taxon>Poeciliinae</taxon>
        <taxon>Xiphophorus</taxon>
    </lineage>
</organism>
<evidence type="ECO:0000256" key="3">
    <source>
        <dbReference type="ARBA" id="ARBA00022917"/>
    </source>
</evidence>
<dbReference type="PANTHER" id="PTHR10938:SF0">
    <property type="entry name" value="TRANSLATION INITIATION FACTOR IF-3, MITOCHONDRIAL"/>
    <property type="match status" value="1"/>
</dbReference>
<dbReference type="InterPro" id="IPR019815">
    <property type="entry name" value="Translation_initiation_fac_3_C"/>
</dbReference>
<dbReference type="GO" id="GO:0043022">
    <property type="term" value="F:ribosome binding"/>
    <property type="evidence" value="ECO:0007669"/>
    <property type="project" value="TreeGrafter"/>
</dbReference>
<evidence type="ECO:0000256" key="2">
    <source>
        <dbReference type="ARBA" id="ARBA00022540"/>
    </source>
</evidence>
<evidence type="ECO:0000259" key="5">
    <source>
        <dbReference type="Pfam" id="PF00707"/>
    </source>
</evidence>
<keyword evidence="7" id="KW-1185">Reference proteome</keyword>
<dbReference type="GO" id="GO:0032790">
    <property type="term" value="P:ribosome disassembly"/>
    <property type="evidence" value="ECO:0007669"/>
    <property type="project" value="TreeGrafter"/>
</dbReference>
<evidence type="ECO:0000313" key="6">
    <source>
        <dbReference type="Ensembl" id="ENSXCOP00000001637.1"/>
    </source>
</evidence>
<dbReference type="AlphaFoldDB" id="A0A3B5KT15"/>
<keyword evidence="2" id="KW-0396">Initiation factor</keyword>
<dbReference type="PANTHER" id="PTHR10938">
    <property type="entry name" value="TRANSLATION INITIATION FACTOR IF-3"/>
    <property type="match status" value="1"/>
</dbReference>
<dbReference type="GO" id="GO:0005739">
    <property type="term" value="C:mitochondrion"/>
    <property type="evidence" value="ECO:0007669"/>
    <property type="project" value="TreeGrafter"/>
</dbReference>
<name>A0A3B5KT15_9TELE</name>
<dbReference type="Ensembl" id="ENSXCOT00000001662.1">
    <property type="protein sequence ID" value="ENSXCOP00000001637.1"/>
    <property type="gene ID" value="ENSXCOG00000001332.1"/>
</dbReference>
<accession>A0A3B5KT15</accession>
<evidence type="ECO:0000256" key="4">
    <source>
        <dbReference type="SAM" id="MobiDB-lite"/>
    </source>
</evidence>
<dbReference type="InterPro" id="IPR001288">
    <property type="entry name" value="Translation_initiation_fac_3"/>
</dbReference>
<keyword evidence="3" id="KW-0648">Protein biosynthesis</keyword>
<dbReference type="Pfam" id="PF00707">
    <property type="entry name" value="IF3_C"/>
    <property type="match status" value="1"/>
</dbReference>
<sequence>MSCPFIGKQRKRQSKDLIIGHYIHHPIFISRVATPRLFHAPVAHQKWWQVEISFTRVKMSEFTEGFLTQVFAAGPVQVKELNISAGIASHDLSTKLKQVESWLEKKHHVRLTLRGKRNQHIDNLEMVEQMTVMTAFVSKPKVTREGQVAMCVLRPPSAKELAQKAKTRAEEPQPEASKTLPVSNTDTKEEVVQQ</sequence>
<dbReference type="GO" id="GO:0003743">
    <property type="term" value="F:translation initiation factor activity"/>
    <property type="evidence" value="ECO:0007669"/>
    <property type="project" value="UniProtKB-KW"/>
</dbReference>
<reference evidence="6" key="1">
    <citation type="submission" date="2025-08" db="UniProtKB">
        <authorList>
            <consortium name="Ensembl"/>
        </authorList>
    </citation>
    <scope>IDENTIFICATION</scope>
</reference>